<evidence type="ECO:0000256" key="1">
    <source>
        <dbReference type="ARBA" id="ARBA00022723"/>
    </source>
</evidence>
<organism evidence="7 8">
    <name type="scientific">Polyplosphaeria fusca</name>
    <dbReference type="NCBI Taxonomy" id="682080"/>
    <lineage>
        <taxon>Eukaryota</taxon>
        <taxon>Fungi</taxon>
        <taxon>Dikarya</taxon>
        <taxon>Ascomycota</taxon>
        <taxon>Pezizomycotina</taxon>
        <taxon>Dothideomycetes</taxon>
        <taxon>Pleosporomycetidae</taxon>
        <taxon>Pleosporales</taxon>
        <taxon>Tetraplosphaeriaceae</taxon>
        <taxon>Polyplosphaeria</taxon>
    </lineage>
</organism>
<evidence type="ECO:0000256" key="4">
    <source>
        <dbReference type="PROSITE-ProRule" id="PRU00601"/>
    </source>
</evidence>
<dbReference type="AlphaFoldDB" id="A0A9P4QWU4"/>
<accession>A0A9P4QWU4</accession>
<comment type="caution">
    <text evidence="7">The sequence shown here is derived from an EMBL/GenBank/DDBJ whole genome shotgun (WGS) entry which is preliminary data.</text>
</comment>
<feature type="compositionally biased region" description="Basic and acidic residues" evidence="5">
    <location>
        <begin position="213"/>
        <end position="223"/>
    </location>
</feature>
<gene>
    <name evidence="7" type="ORF">EJ04DRAFT_307063</name>
</gene>
<dbReference type="PROSITE" id="PS51266">
    <property type="entry name" value="ZF_CHY"/>
    <property type="match status" value="1"/>
</dbReference>
<feature type="region of interest" description="Disordered" evidence="5">
    <location>
        <begin position="257"/>
        <end position="297"/>
    </location>
</feature>
<dbReference type="EMBL" id="ML996175">
    <property type="protein sequence ID" value="KAF2732544.1"/>
    <property type="molecule type" value="Genomic_DNA"/>
</dbReference>
<evidence type="ECO:0000259" key="6">
    <source>
        <dbReference type="PROSITE" id="PS51266"/>
    </source>
</evidence>
<evidence type="ECO:0000256" key="2">
    <source>
        <dbReference type="ARBA" id="ARBA00022771"/>
    </source>
</evidence>
<dbReference type="SUPFAM" id="SSF161219">
    <property type="entry name" value="CHY zinc finger-like"/>
    <property type="match status" value="1"/>
</dbReference>
<keyword evidence="2 4" id="KW-0863">Zinc-finger</keyword>
<dbReference type="Proteomes" id="UP000799444">
    <property type="component" value="Unassembled WGS sequence"/>
</dbReference>
<evidence type="ECO:0000256" key="3">
    <source>
        <dbReference type="ARBA" id="ARBA00022833"/>
    </source>
</evidence>
<feature type="compositionally biased region" description="Low complexity" evidence="5">
    <location>
        <begin position="257"/>
        <end position="269"/>
    </location>
</feature>
<keyword evidence="8" id="KW-1185">Reference proteome</keyword>
<protein>
    <recommendedName>
        <fullName evidence="6">CHY-type domain-containing protein</fullName>
    </recommendedName>
</protein>
<dbReference type="InterPro" id="IPR037274">
    <property type="entry name" value="Znf_CHY_sf"/>
</dbReference>
<dbReference type="OrthoDB" id="10253329at2759"/>
<proteinExistence type="predicted"/>
<feature type="compositionally biased region" description="Basic and acidic residues" evidence="5">
    <location>
        <begin position="270"/>
        <end position="283"/>
    </location>
</feature>
<feature type="region of interest" description="Disordered" evidence="5">
    <location>
        <begin position="211"/>
        <end position="238"/>
    </location>
</feature>
<keyword evidence="1" id="KW-0479">Metal-binding</keyword>
<name>A0A9P4QWU4_9PLEO</name>
<feature type="domain" description="CHY-type" evidence="6">
    <location>
        <begin position="469"/>
        <end position="542"/>
    </location>
</feature>
<evidence type="ECO:0000313" key="7">
    <source>
        <dbReference type="EMBL" id="KAF2732544.1"/>
    </source>
</evidence>
<dbReference type="InterPro" id="IPR008913">
    <property type="entry name" value="Znf_CHY"/>
</dbReference>
<evidence type="ECO:0000256" key="5">
    <source>
        <dbReference type="SAM" id="MobiDB-lite"/>
    </source>
</evidence>
<reference evidence="7" key="1">
    <citation type="journal article" date="2020" name="Stud. Mycol.">
        <title>101 Dothideomycetes genomes: a test case for predicting lifestyles and emergence of pathogens.</title>
        <authorList>
            <person name="Haridas S."/>
            <person name="Albert R."/>
            <person name="Binder M."/>
            <person name="Bloem J."/>
            <person name="Labutti K."/>
            <person name="Salamov A."/>
            <person name="Andreopoulos B."/>
            <person name="Baker S."/>
            <person name="Barry K."/>
            <person name="Bills G."/>
            <person name="Bluhm B."/>
            <person name="Cannon C."/>
            <person name="Castanera R."/>
            <person name="Culley D."/>
            <person name="Daum C."/>
            <person name="Ezra D."/>
            <person name="Gonzalez J."/>
            <person name="Henrissat B."/>
            <person name="Kuo A."/>
            <person name="Liang C."/>
            <person name="Lipzen A."/>
            <person name="Lutzoni F."/>
            <person name="Magnuson J."/>
            <person name="Mondo S."/>
            <person name="Nolan M."/>
            <person name="Ohm R."/>
            <person name="Pangilinan J."/>
            <person name="Park H.-J."/>
            <person name="Ramirez L."/>
            <person name="Alfaro M."/>
            <person name="Sun H."/>
            <person name="Tritt A."/>
            <person name="Yoshinaga Y."/>
            <person name="Zwiers L.-H."/>
            <person name="Turgeon B."/>
            <person name="Goodwin S."/>
            <person name="Spatafora J."/>
            <person name="Crous P."/>
            <person name="Grigoriev I."/>
        </authorList>
    </citation>
    <scope>NUCLEOTIDE SEQUENCE</scope>
    <source>
        <strain evidence="7">CBS 125425</strain>
    </source>
</reference>
<keyword evidence="3" id="KW-0862">Zinc</keyword>
<sequence>MERGYQINIERGFDRIVESSPSATLLAHLNALDRQLETLLSAQKADTIKIVPHIKKSAKTITTPSIDVLGDKQSASPSAGISISLPAQISHSAEETSRARQVRDVETKQLESRLGRLPQFTKASDGLTYTLPIEPRKRSELPVDLQGVRVVKLTVPKLYNLEPCSIHLVGAGGGASLVEQAFFDRASQNPLHTLLSQVNFLSQNMHMLAKHTPKNDATSHDEAPTTASLSPGPGPILAVGNPDRPHIVNIPRPLEWEVSSEGGSETSESCSEHEDGHDVDHDPIGAGQGPSTDMTGNTPERGILISFPHLELHGIELLELGTLNITVKCDRCREANDILNLQDNVEGKHTKRASCKKCAVPFLLGFRAELMHNNSIRAGYLDLEGCYVADMLPSSFIPTCAECSTSYARPGVVSVRAETAMAFCRQCHQKMTFVLPEIKFLRTSTSLGHAKAPLRKKQTEKLGIVAGQELTNRGRCAHYKKSYRWFRFSCCDKVFPCDRCHDEASEHATEHANRMICGFCRHPWFHYTSQLSIALTSEICGQALENRIIDRKIAASAMHISQ</sequence>
<dbReference type="GO" id="GO:0008270">
    <property type="term" value="F:zinc ion binding"/>
    <property type="evidence" value="ECO:0007669"/>
    <property type="project" value="UniProtKB-KW"/>
</dbReference>
<evidence type="ECO:0000313" key="8">
    <source>
        <dbReference type="Proteomes" id="UP000799444"/>
    </source>
</evidence>